<dbReference type="PANTHER" id="PTHR30471">
    <property type="entry name" value="DNA REPAIR PROTEIN RADC"/>
    <property type="match status" value="1"/>
</dbReference>
<comment type="similarity">
    <text evidence="1 7">Belongs to the UPF0758 family.</text>
</comment>
<keyword evidence="10" id="KW-1185">Reference proteome</keyword>
<dbReference type="PATRIC" id="fig|281456.6.peg.909"/>
<accession>A0A0L6W3Z4</accession>
<feature type="domain" description="MPN" evidence="8">
    <location>
        <begin position="93"/>
        <end position="215"/>
    </location>
</feature>
<dbReference type="InterPro" id="IPR025657">
    <property type="entry name" value="RadC_JAB"/>
</dbReference>
<proteinExistence type="inferred from homology"/>
<keyword evidence="2" id="KW-0645">Protease</keyword>
<dbReference type="Pfam" id="PF04002">
    <property type="entry name" value="RadC"/>
    <property type="match status" value="1"/>
</dbReference>
<keyword evidence="5" id="KW-0862">Zinc</keyword>
<dbReference type="Gene3D" id="3.40.140.10">
    <property type="entry name" value="Cytidine Deaminase, domain 2"/>
    <property type="match status" value="1"/>
</dbReference>
<sequence>MVGLFLKERAELYGTTTLMDSELLACAAGLEIDTAQRVLDELGGLKGLRNAHNAHTAQLTMLPGIGLGKALQIQAITELAARMLAAGTPPQPVIKSPEDVFQFMGPRLHGLEEEHIYVLLLNTKNRVQSVELIAKGTLDGVAVHPREIYKTAIRNCAAAIIMVHNHPSGDPSPSPGDIQITYRLAEAGRLLGIELLDHVVVGGDTYVSLKQEGMF</sequence>
<dbReference type="NCBIfam" id="NF000642">
    <property type="entry name" value="PRK00024.1"/>
    <property type="match status" value="1"/>
</dbReference>
<dbReference type="PROSITE" id="PS01302">
    <property type="entry name" value="UPF0758"/>
    <property type="match status" value="1"/>
</dbReference>
<evidence type="ECO:0000256" key="2">
    <source>
        <dbReference type="ARBA" id="ARBA00022670"/>
    </source>
</evidence>
<evidence type="ECO:0000256" key="4">
    <source>
        <dbReference type="ARBA" id="ARBA00022801"/>
    </source>
</evidence>
<organism evidence="9 10">
    <name type="scientific">Thermincola ferriacetica</name>
    <dbReference type="NCBI Taxonomy" id="281456"/>
    <lineage>
        <taxon>Bacteria</taxon>
        <taxon>Bacillati</taxon>
        <taxon>Bacillota</taxon>
        <taxon>Clostridia</taxon>
        <taxon>Eubacteriales</taxon>
        <taxon>Thermincolaceae</taxon>
        <taxon>Thermincola</taxon>
    </lineage>
</organism>
<evidence type="ECO:0000256" key="5">
    <source>
        <dbReference type="ARBA" id="ARBA00022833"/>
    </source>
</evidence>
<dbReference type="GO" id="GO:0046872">
    <property type="term" value="F:metal ion binding"/>
    <property type="evidence" value="ECO:0007669"/>
    <property type="project" value="UniProtKB-KW"/>
</dbReference>
<dbReference type="PROSITE" id="PS50249">
    <property type="entry name" value="MPN"/>
    <property type="match status" value="1"/>
</dbReference>
<dbReference type="GO" id="GO:0006508">
    <property type="term" value="P:proteolysis"/>
    <property type="evidence" value="ECO:0007669"/>
    <property type="project" value="UniProtKB-KW"/>
</dbReference>
<dbReference type="InterPro" id="IPR020891">
    <property type="entry name" value="UPF0758_CS"/>
</dbReference>
<name>A0A0L6W3Z4_9FIRM</name>
<dbReference type="Proteomes" id="UP000037175">
    <property type="component" value="Unassembled WGS sequence"/>
</dbReference>
<dbReference type="NCBIfam" id="TIGR00608">
    <property type="entry name" value="radc"/>
    <property type="match status" value="1"/>
</dbReference>
<evidence type="ECO:0000313" key="9">
    <source>
        <dbReference type="EMBL" id="KNZ70302.1"/>
    </source>
</evidence>
<evidence type="ECO:0000256" key="3">
    <source>
        <dbReference type="ARBA" id="ARBA00022723"/>
    </source>
</evidence>
<gene>
    <name evidence="9" type="ORF">Tfer_0862</name>
</gene>
<evidence type="ECO:0000256" key="1">
    <source>
        <dbReference type="ARBA" id="ARBA00010243"/>
    </source>
</evidence>
<dbReference type="PANTHER" id="PTHR30471:SF3">
    <property type="entry name" value="UPF0758 PROTEIN YEES-RELATED"/>
    <property type="match status" value="1"/>
</dbReference>
<dbReference type="InterPro" id="IPR037518">
    <property type="entry name" value="MPN"/>
</dbReference>
<dbReference type="GO" id="GO:0008237">
    <property type="term" value="F:metallopeptidase activity"/>
    <property type="evidence" value="ECO:0007669"/>
    <property type="project" value="UniProtKB-KW"/>
</dbReference>
<dbReference type="RefSeq" id="WP_052217016.1">
    <property type="nucleotide sequence ID" value="NZ_LGTE01000004.1"/>
</dbReference>
<dbReference type="AlphaFoldDB" id="A0A0L6W3Z4"/>
<evidence type="ECO:0000313" key="10">
    <source>
        <dbReference type="Proteomes" id="UP000037175"/>
    </source>
</evidence>
<dbReference type="CDD" id="cd08071">
    <property type="entry name" value="MPN_DUF2466"/>
    <property type="match status" value="1"/>
</dbReference>
<comment type="caution">
    <text evidence="9">The sequence shown here is derived from an EMBL/GenBank/DDBJ whole genome shotgun (WGS) entry which is preliminary data.</text>
</comment>
<reference evidence="10" key="1">
    <citation type="submission" date="2015-07" db="EMBL/GenBank/DDBJ databases">
        <title>Complete Genome of Thermincola ferriacetica strain Z-0001T.</title>
        <authorList>
            <person name="Lusk B."/>
            <person name="Badalamenti J.P."/>
            <person name="Parameswaran P."/>
            <person name="Bond D.R."/>
            <person name="Torres C.I."/>
        </authorList>
    </citation>
    <scope>NUCLEOTIDE SEQUENCE [LARGE SCALE GENOMIC DNA]</scope>
    <source>
        <strain evidence="10">Z-0001</strain>
    </source>
</reference>
<dbReference type="InterPro" id="IPR001405">
    <property type="entry name" value="UPF0758"/>
</dbReference>
<evidence type="ECO:0000259" key="8">
    <source>
        <dbReference type="PROSITE" id="PS50249"/>
    </source>
</evidence>
<evidence type="ECO:0000256" key="7">
    <source>
        <dbReference type="RuleBase" id="RU003797"/>
    </source>
</evidence>
<dbReference type="EMBL" id="LGTE01000004">
    <property type="protein sequence ID" value="KNZ70302.1"/>
    <property type="molecule type" value="Genomic_DNA"/>
</dbReference>
<keyword evidence="6" id="KW-0482">Metalloprotease</keyword>
<evidence type="ECO:0000256" key="6">
    <source>
        <dbReference type="ARBA" id="ARBA00023049"/>
    </source>
</evidence>
<protein>
    <submittedName>
        <fullName evidence="9">DNA repair protein RadC</fullName>
    </submittedName>
</protein>
<keyword evidence="3" id="KW-0479">Metal-binding</keyword>
<keyword evidence="4" id="KW-0378">Hydrolase</keyword>